<dbReference type="SUPFAM" id="SSF53098">
    <property type="entry name" value="Ribonuclease H-like"/>
    <property type="match status" value="1"/>
</dbReference>
<dbReference type="PROSITE" id="PS50994">
    <property type="entry name" value="INTEGRASE"/>
    <property type="match status" value="1"/>
</dbReference>
<dbReference type="InterPro" id="IPR000477">
    <property type="entry name" value="RT_dom"/>
</dbReference>
<dbReference type="GO" id="GO:0004190">
    <property type="term" value="F:aspartic-type endopeptidase activity"/>
    <property type="evidence" value="ECO:0007669"/>
    <property type="project" value="UniProtKB-KW"/>
</dbReference>
<feature type="domain" description="CCHC-type" evidence="19">
    <location>
        <begin position="345"/>
        <end position="359"/>
    </location>
</feature>
<evidence type="ECO:0000256" key="5">
    <source>
        <dbReference type="ARBA" id="ARBA00022723"/>
    </source>
</evidence>
<dbReference type="InterPro" id="IPR041577">
    <property type="entry name" value="RT_RNaseH_2"/>
</dbReference>
<keyword evidence="7" id="KW-0255">Endonuclease</keyword>
<dbReference type="CDD" id="cd09274">
    <property type="entry name" value="RNase_HI_RT_Ty3"/>
    <property type="match status" value="1"/>
</dbReference>
<dbReference type="Pfam" id="PF00098">
    <property type="entry name" value="zf-CCHC"/>
    <property type="match status" value="1"/>
</dbReference>
<dbReference type="GO" id="GO:0015074">
    <property type="term" value="P:DNA integration"/>
    <property type="evidence" value="ECO:0007669"/>
    <property type="project" value="UniProtKB-KW"/>
</dbReference>
<dbReference type="InterPro" id="IPR012337">
    <property type="entry name" value="RNaseH-like_sf"/>
</dbReference>
<dbReference type="SUPFAM" id="SSF50630">
    <property type="entry name" value="Acid proteases"/>
    <property type="match status" value="1"/>
</dbReference>
<dbReference type="PANTHER" id="PTHR37984:SF5">
    <property type="entry name" value="PROTEIN NYNRIN-LIKE"/>
    <property type="match status" value="1"/>
</dbReference>
<dbReference type="EMBL" id="JBBWWQ010000009">
    <property type="protein sequence ID" value="KAK8939089.1"/>
    <property type="molecule type" value="Genomic_DNA"/>
</dbReference>
<dbReference type="CDD" id="cd00303">
    <property type="entry name" value="retropepsin_like"/>
    <property type="match status" value="1"/>
</dbReference>
<dbReference type="GO" id="GO:0003964">
    <property type="term" value="F:RNA-directed DNA polymerase activity"/>
    <property type="evidence" value="ECO:0007669"/>
    <property type="project" value="UniProtKB-KW"/>
</dbReference>
<dbReference type="InterPro" id="IPR043128">
    <property type="entry name" value="Rev_trsase/Diguanyl_cyclase"/>
</dbReference>
<keyword evidence="16" id="KW-0862">Zinc</keyword>
<dbReference type="InterPro" id="IPR036875">
    <property type="entry name" value="Znf_CCHC_sf"/>
</dbReference>
<keyword evidence="5" id="KW-0479">Metal-binding</keyword>
<evidence type="ECO:0000256" key="18">
    <source>
        <dbReference type="SAM" id="SignalP"/>
    </source>
</evidence>
<evidence type="ECO:0000256" key="8">
    <source>
        <dbReference type="ARBA" id="ARBA00022801"/>
    </source>
</evidence>
<feature type="chain" id="PRO_5043040079" description="Reverse transcriptase" evidence="18">
    <location>
        <begin position="19"/>
        <end position="1629"/>
    </location>
</feature>
<dbReference type="Pfam" id="PF17919">
    <property type="entry name" value="RT_RNaseH_2"/>
    <property type="match status" value="1"/>
</dbReference>
<dbReference type="GO" id="GO:0003887">
    <property type="term" value="F:DNA-directed DNA polymerase activity"/>
    <property type="evidence" value="ECO:0007669"/>
    <property type="project" value="UniProtKB-KW"/>
</dbReference>
<dbReference type="Gene3D" id="3.10.10.10">
    <property type="entry name" value="HIV Type 1 Reverse Transcriptase, subunit A, domain 1"/>
    <property type="match status" value="2"/>
</dbReference>
<dbReference type="InterPro" id="IPR056924">
    <property type="entry name" value="SH3_Tf2-1"/>
</dbReference>
<dbReference type="InterPro" id="IPR043502">
    <property type="entry name" value="DNA/RNA_pol_sf"/>
</dbReference>
<evidence type="ECO:0000256" key="17">
    <source>
        <dbReference type="SAM" id="MobiDB-lite"/>
    </source>
</evidence>
<keyword evidence="13" id="KW-0238">DNA-binding</keyword>
<dbReference type="Gene3D" id="3.30.420.10">
    <property type="entry name" value="Ribonuclease H-like superfamily/Ribonuclease H"/>
    <property type="match status" value="1"/>
</dbReference>
<dbReference type="SMART" id="SM00343">
    <property type="entry name" value="ZnF_C2HC"/>
    <property type="match status" value="1"/>
</dbReference>
<evidence type="ECO:0000256" key="15">
    <source>
        <dbReference type="ARBA" id="ARBA00023268"/>
    </source>
</evidence>
<dbReference type="InterPro" id="IPR050951">
    <property type="entry name" value="Retrovirus_Pol_polyprotein"/>
</dbReference>
<evidence type="ECO:0000256" key="10">
    <source>
        <dbReference type="ARBA" id="ARBA00022908"/>
    </source>
</evidence>
<dbReference type="Pfam" id="PF03732">
    <property type="entry name" value="Retrotrans_gag"/>
    <property type="match status" value="1"/>
</dbReference>
<dbReference type="PANTHER" id="PTHR37984">
    <property type="entry name" value="PROTEIN CBG26694"/>
    <property type="match status" value="1"/>
</dbReference>
<comment type="caution">
    <text evidence="21">The sequence shown here is derived from an EMBL/GenBank/DDBJ whole genome shotgun (WGS) entry which is preliminary data.</text>
</comment>
<evidence type="ECO:0000256" key="16">
    <source>
        <dbReference type="PROSITE-ProRule" id="PRU00047"/>
    </source>
</evidence>
<keyword evidence="2" id="KW-0808">Transferase</keyword>
<evidence type="ECO:0000256" key="14">
    <source>
        <dbReference type="ARBA" id="ARBA00023172"/>
    </source>
</evidence>
<dbReference type="Pfam" id="PF17921">
    <property type="entry name" value="Integrase_H2C2"/>
    <property type="match status" value="1"/>
</dbReference>
<feature type="domain" description="Integrase catalytic" evidence="20">
    <location>
        <begin position="1100"/>
        <end position="1265"/>
    </location>
</feature>
<evidence type="ECO:0000256" key="4">
    <source>
        <dbReference type="ARBA" id="ARBA00022722"/>
    </source>
</evidence>
<dbReference type="Proteomes" id="UP001418222">
    <property type="component" value="Unassembled WGS sequence"/>
</dbReference>
<keyword evidence="9" id="KW-0460">Magnesium</keyword>
<keyword evidence="8" id="KW-0378">Hydrolase</keyword>
<reference evidence="21 22" key="1">
    <citation type="journal article" date="2022" name="Nat. Plants">
        <title>Genomes of leafy and leafless Platanthera orchids illuminate the evolution of mycoheterotrophy.</title>
        <authorList>
            <person name="Li M.H."/>
            <person name="Liu K.W."/>
            <person name="Li Z."/>
            <person name="Lu H.C."/>
            <person name="Ye Q.L."/>
            <person name="Zhang D."/>
            <person name="Wang J.Y."/>
            <person name="Li Y.F."/>
            <person name="Zhong Z.M."/>
            <person name="Liu X."/>
            <person name="Yu X."/>
            <person name="Liu D.K."/>
            <person name="Tu X.D."/>
            <person name="Liu B."/>
            <person name="Hao Y."/>
            <person name="Liao X.Y."/>
            <person name="Jiang Y.T."/>
            <person name="Sun W.H."/>
            <person name="Chen J."/>
            <person name="Chen Y.Q."/>
            <person name="Ai Y."/>
            <person name="Zhai J.W."/>
            <person name="Wu S.S."/>
            <person name="Zhou Z."/>
            <person name="Hsiao Y.Y."/>
            <person name="Wu W.L."/>
            <person name="Chen Y.Y."/>
            <person name="Lin Y.F."/>
            <person name="Hsu J.L."/>
            <person name="Li C.Y."/>
            <person name="Wang Z.W."/>
            <person name="Zhao X."/>
            <person name="Zhong W.Y."/>
            <person name="Ma X.K."/>
            <person name="Ma L."/>
            <person name="Huang J."/>
            <person name="Chen G.Z."/>
            <person name="Huang M.Z."/>
            <person name="Huang L."/>
            <person name="Peng D.H."/>
            <person name="Luo Y.B."/>
            <person name="Zou S.Q."/>
            <person name="Chen S.P."/>
            <person name="Lan S."/>
            <person name="Tsai W.C."/>
            <person name="Van de Peer Y."/>
            <person name="Liu Z.J."/>
        </authorList>
    </citation>
    <scope>NUCLEOTIDE SEQUENCE [LARGE SCALE GENOMIC DNA]</scope>
    <source>
        <tissue evidence="21">Leaf</tissue>
    </source>
</reference>
<dbReference type="Gene3D" id="3.30.70.270">
    <property type="match status" value="2"/>
</dbReference>
<keyword evidence="4" id="KW-0540">Nuclease</keyword>
<accession>A0AAP0BID4</accession>
<gene>
    <name evidence="21" type="ORF">KSP39_PZI011554</name>
</gene>
<keyword evidence="15" id="KW-0511">Multifunctional enzyme</keyword>
<feature type="region of interest" description="Disordered" evidence="17">
    <location>
        <begin position="43"/>
        <end position="68"/>
    </location>
</feature>
<dbReference type="Pfam" id="PF00078">
    <property type="entry name" value="RVT_1"/>
    <property type="match status" value="1"/>
</dbReference>
<dbReference type="FunFam" id="3.30.70.270:FF:000020">
    <property type="entry name" value="Transposon Tf2-6 polyprotein-like Protein"/>
    <property type="match status" value="1"/>
</dbReference>
<evidence type="ECO:0000256" key="1">
    <source>
        <dbReference type="ARBA" id="ARBA00022670"/>
    </source>
</evidence>
<feature type="compositionally biased region" description="Polar residues" evidence="17">
    <location>
        <begin position="324"/>
        <end position="334"/>
    </location>
</feature>
<dbReference type="FunFam" id="3.10.10.10:FF:000007">
    <property type="entry name" value="Retrovirus-related Pol polyprotein from transposon 17.6-like Protein"/>
    <property type="match status" value="1"/>
</dbReference>
<feature type="region of interest" description="Disordered" evidence="17">
    <location>
        <begin position="302"/>
        <end position="334"/>
    </location>
</feature>
<name>A0AAP0BID4_9ASPA</name>
<keyword evidence="14" id="KW-0233">DNA recombination</keyword>
<dbReference type="GO" id="GO:0003677">
    <property type="term" value="F:DNA binding"/>
    <property type="evidence" value="ECO:0007669"/>
    <property type="project" value="UniProtKB-KW"/>
</dbReference>
<protein>
    <recommendedName>
        <fullName evidence="23">Reverse transcriptase</fullName>
    </recommendedName>
</protein>
<evidence type="ECO:0000259" key="19">
    <source>
        <dbReference type="PROSITE" id="PS50158"/>
    </source>
</evidence>
<keyword evidence="3" id="KW-0548">Nucleotidyltransferase</keyword>
<evidence type="ECO:0000256" key="9">
    <source>
        <dbReference type="ARBA" id="ARBA00022842"/>
    </source>
</evidence>
<dbReference type="PROSITE" id="PS50158">
    <property type="entry name" value="ZF_CCHC"/>
    <property type="match status" value="1"/>
</dbReference>
<dbReference type="InterPro" id="IPR036397">
    <property type="entry name" value="RNaseH_sf"/>
</dbReference>
<dbReference type="Gene3D" id="4.10.60.10">
    <property type="entry name" value="Zinc finger, CCHC-type"/>
    <property type="match status" value="1"/>
</dbReference>
<dbReference type="InterPro" id="IPR001878">
    <property type="entry name" value="Znf_CCHC"/>
</dbReference>
<evidence type="ECO:0000256" key="12">
    <source>
        <dbReference type="ARBA" id="ARBA00022932"/>
    </source>
</evidence>
<keyword evidence="18" id="KW-0732">Signal</keyword>
<evidence type="ECO:0000256" key="3">
    <source>
        <dbReference type="ARBA" id="ARBA00022695"/>
    </source>
</evidence>
<dbReference type="InterPro" id="IPR005162">
    <property type="entry name" value="Retrotrans_gag_dom"/>
</dbReference>
<dbReference type="SUPFAM" id="SSF56672">
    <property type="entry name" value="DNA/RNA polymerases"/>
    <property type="match status" value="1"/>
</dbReference>
<evidence type="ECO:0000256" key="6">
    <source>
        <dbReference type="ARBA" id="ARBA00022750"/>
    </source>
</evidence>
<evidence type="ECO:0000259" key="20">
    <source>
        <dbReference type="PROSITE" id="PS50994"/>
    </source>
</evidence>
<dbReference type="GO" id="GO:0006508">
    <property type="term" value="P:proteolysis"/>
    <property type="evidence" value="ECO:0007669"/>
    <property type="project" value="UniProtKB-KW"/>
</dbReference>
<dbReference type="SUPFAM" id="SSF57756">
    <property type="entry name" value="Retrovirus zinc finger-like domains"/>
    <property type="match status" value="1"/>
</dbReference>
<keyword evidence="22" id="KW-1185">Reference proteome</keyword>
<organism evidence="21 22">
    <name type="scientific">Platanthera zijinensis</name>
    <dbReference type="NCBI Taxonomy" id="2320716"/>
    <lineage>
        <taxon>Eukaryota</taxon>
        <taxon>Viridiplantae</taxon>
        <taxon>Streptophyta</taxon>
        <taxon>Embryophyta</taxon>
        <taxon>Tracheophyta</taxon>
        <taxon>Spermatophyta</taxon>
        <taxon>Magnoliopsida</taxon>
        <taxon>Liliopsida</taxon>
        <taxon>Asparagales</taxon>
        <taxon>Orchidaceae</taxon>
        <taxon>Orchidoideae</taxon>
        <taxon>Orchideae</taxon>
        <taxon>Orchidinae</taxon>
        <taxon>Platanthera</taxon>
    </lineage>
</organism>
<sequence>MGGRALLLLLLLLRLAWKAKRMALFVFSFYSCMAGLRAEVTRSGAGQSEPQRSDESAAPAEVPTPPPSAETVRLVAEALFAMIQPTGQAQPAVAPVRVDVRPEPVEAVDPRAADRQLKQFMSFSPPTFAGMGSPTQAEDWLSRVKRIMTAIRAEETLKVTLATFMLEGEARLWWDEVELHHLAGRQLTQVSIEEFSRIFLAKHVPAAQRIAMENEFQRLKQGDDIVDIYLHEFTRLGRYAGTIFADDQRKTNRFYEGLRDELRFLLSSSVSQGFQALVDTACALEKDMRRVQGNKGLVVSKPEFQAPRPGKSFYQKKGGKRSKPSGQVTTTVVSGATSRPDARTCYNCGRVGHIARDCRVVQPKGEKKTGASYAEKGKAVVDSSASQAQPRIYQLGQQEAIKQSDVVTGFVLIRNNLARALFDTGASHSFLSEDFVSRIGVPSHVTVDSTRVLLPNGCVMLADRACDVDVQIGSRDFGLSAAVLPLSEFDVIFGMDWLSEQRAFIDCNSKEITLGQNTGLVTKFAGMRGVSGTLLSALQVVNAVRKGAELFFTLIQAVEPKASVGEVPVVSEFADVFPKDLPGLPPQREIDFSIELVPGAKPVARSPYRVAPKEMAELKVQLQELLEQGYIRPTGGSTVYSKLDLKSGYYQLRIREGDIPKTAFGTRYGHYEFTVMPFGLCNAPSVFMDLMHRTFREYLDLFVIVFIDDILVYSQSEEDHANHLRLVLHTLRRNKLFAKFSKCEFWLSSVAFLGHVVSGEGIAVDPLKISAIRDWPVMSSVAEVRSFLGLAGYYRRFVENFSRIALPLTTLTRKDQKFIWTPECARAFEDLKSRLTTAPVLTSPCGTDGYEIYSDASGSGLGCVLLQFGKVIAYGSRQLKVHERNYPVHDLEFGGDHKSLKYLLDQKDLNMRQRRWMEFLGDYTFEIHYSPGKGNVVADALSRKTPVRASWLQRHDQRLIQELEAMEISCVDKGASTDACLNWPEVQYDLTDRVRRATELDESLQRYAKDGPDDQFSWDNGLLRRNGRVCVPSVGKLREELMYEAHFAKYSVHPGSTKMYRDMKKLFWWPGLKKDVARYVAKCNTCALVKAECQKPGGFLKSLPIPEWKFDDISMDFVHGLPRSQRGHDSIWVIVDRLTKVAHFLPNRRDDSVETLAKLYVEQVVRLHGVPRSIVSDRDGRFTSNDWRLVHQMLGTKLAFSTAFHPQTDGQTERTNRTMEDMLRMCALDFGKRWEEYIFLVEFAYNNSYQASIGMAPFEALYGRKCRTPLAWAEAGESKLNGKKEVEEATSLIRSIRERLLIAQDRQAKYYNAKHRNVEFAVGDWVYLKIKPFKGVSRIRRLKKLSPRYLGPFEVVERVGEAAYRLALSADLGGLHDVFHISVLRKAVKDPAQVVEADRVPVEYGLTTRVRPIRIEDRAEKQLRNKVIGMVKVRWDNCGREELTWEREQTMRAEFPESGYTAWDTGVSQGVSGDTAWDTGVSQGVFYLFCKIGLFRAEPDTALNTAGNTGVSGWTRACQLPCSDPCSGCSSMEQETRACGFLGWISRENKRKSHSSFILKEERGREEGGGGDQATGEAPVVRFAIRSRRCDGKAAAVLSHRLVCDGTEEIDKGNDLPPWTCEVLLFCIA</sequence>
<evidence type="ECO:0000256" key="13">
    <source>
        <dbReference type="ARBA" id="ARBA00023125"/>
    </source>
</evidence>
<evidence type="ECO:0000313" key="22">
    <source>
        <dbReference type="Proteomes" id="UP001418222"/>
    </source>
</evidence>
<dbReference type="CDD" id="cd01647">
    <property type="entry name" value="RT_LTR"/>
    <property type="match status" value="1"/>
</dbReference>
<keyword evidence="12" id="KW-0239">DNA-directed DNA polymerase</keyword>
<evidence type="ECO:0000256" key="11">
    <source>
        <dbReference type="ARBA" id="ARBA00022918"/>
    </source>
</evidence>
<dbReference type="GO" id="GO:0006310">
    <property type="term" value="P:DNA recombination"/>
    <property type="evidence" value="ECO:0007669"/>
    <property type="project" value="UniProtKB-KW"/>
</dbReference>
<dbReference type="InterPro" id="IPR021109">
    <property type="entry name" value="Peptidase_aspartic_dom_sf"/>
</dbReference>
<keyword evidence="11" id="KW-0695">RNA-directed DNA polymerase</keyword>
<evidence type="ECO:0008006" key="23">
    <source>
        <dbReference type="Google" id="ProtNLM"/>
    </source>
</evidence>
<keyword evidence="6" id="KW-0064">Aspartyl protease</keyword>
<dbReference type="Pfam" id="PF08284">
    <property type="entry name" value="RVP_2"/>
    <property type="match status" value="1"/>
</dbReference>
<dbReference type="Gene3D" id="1.10.340.70">
    <property type="match status" value="1"/>
</dbReference>
<keyword evidence="10" id="KW-0229">DNA integration</keyword>
<evidence type="ECO:0000256" key="7">
    <source>
        <dbReference type="ARBA" id="ARBA00022759"/>
    </source>
</evidence>
<dbReference type="Gene3D" id="2.40.70.10">
    <property type="entry name" value="Acid Proteases"/>
    <property type="match status" value="1"/>
</dbReference>
<dbReference type="GO" id="GO:0004519">
    <property type="term" value="F:endonuclease activity"/>
    <property type="evidence" value="ECO:0007669"/>
    <property type="project" value="UniProtKB-KW"/>
</dbReference>
<dbReference type="GO" id="GO:0008270">
    <property type="term" value="F:zinc ion binding"/>
    <property type="evidence" value="ECO:0007669"/>
    <property type="project" value="UniProtKB-KW"/>
</dbReference>
<dbReference type="PROSITE" id="PS51257">
    <property type="entry name" value="PROKAR_LIPOPROTEIN"/>
    <property type="match status" value="1"/>
</dbReference>
<dbReference type="Pfam" id="PF24626">
    <property type="entry name" value="SH3_Tf2-1"/>
    <property type="match status" value="1"/>
</dbReference>
<evidence type="ECO:0000313" key="21">
    <source>
        <dbReference type="EMBL" id="KAK8939089.1"/>
    </source>
</evidence>
<keyword evidence="1" id="KW-0645">Protease</keyword>
<keyword evidence="16" id="KW-0863">Zinc-finger</keyword>
<dbReference type="FunFam" id="3.30.420.10:FF:000032">
    <property type="entry name" value="Retrovirus-related Pol polyprotein from transposon 297-like Protein"/>
    <property type="match status" value="1"/>
</dbReference>
<dbReference type="InterPro" id="IPR001584">
    <property type="entry name" value="Integrase_cat-core"/>
</dbReference>
<feature type="signal peptide" evidence="18">
    <location>
        <begin position="1"/>
        <end position="18"/>
    </location>
</feature>
<proteinExistence type="predicted"/>
<dbReference type="InterPro" id="IPR041588">
    <property type="entry name" value="Integrase_H2C2"/>
</dbReference>
<evidence type="ECO:0000256" key="2">
    <source>
        <dbReference type="ARBA" id="ARBA00022679"/>
    </source>
</evidence>